<comment type="caution">
    <text evidence="6">The sequence shown here is derived from an EMBL/GenBank/DDBJ whole genome shotgun (WGS) entry which is preliminary data.</text>
</comment>
<dbReference type="GO" id="GO:0000976">
    <property type="term" value="F:transcription cis-regulatory region binding"/>
    <property type="evidence" value="ECO:0007669"/>
    <property type="project" value="TreeGrafter"/>
</dbReference>
<accession>A0A2A4MLB5</accession>
<evidence type="ECO:0000256" key="2">
    <source>
        <dbReference type="ARBA" id="ARBA00023015"/>
    </source>
</evidence>
<gene>
    <name evidence="6" type="ORF">COC19_05965</name>
</gene>
<dbReference type="PROSITE" id="PS50931">
    <property type="entry name" value="HTH_LYSR"/>
    <property type="match status" value="1"/>
</dbReference>
<dbReference type="InterPro" id="IPR036390">
    <property type="entry name" value="WH_DNA-bd_sf"/>
</dbReference>
<dbReference type="GO" id="GO:0003700">
    <property type="term" value="F:DNA-binding transcription factor activity"/>
    <property type="evidence" value="ECO:0007669"/>
    <property type="project" value="InterPro"/>
</dbReference>
<keyword evidence="4" id="KW-0804">Transcription</keyword>
<evidence type="ECO:0000256" key="3">
    <source>
        <dbReference type="ARBA" id="ARBA00023125"/>
    </source>
</evidence>
<dbReference type="PANTHER" id="PTHR30126">
    <property type="entry name" value="HTH-TYPE TRANSCRIPTIONAL REGULATOR"/>
    <property type="match status" value="1"/>
</dbReference>
<dbReference type="EMBL" id="NVQR01000092">
    <property type="protein sequence ID" value="PCH60406.1"/>
    <property type="molecule type" value="Genomic_DNA"/>
</dbReference>
<evidence type="ECO:0000259" key="5">
    <source>
        <dbReference type="PROSITE" id="PS50931"/>
    </source>
</evidence>
<dbReference type="PANTHER" id="PTHR30126:SF81">
    <property type="entry name" value="HTH-TYPE TRANSCRIPTIONAL REGULATOR ILVY"/>
    <property type="match status" value="1"/>
</dbReference>
<dbReference type="InterPro" id="IPR005119">
    <property type="entry name" value="LysR_subst-bd"/>
</dbReference>
<protein>
    <submittedName>
        <fullName evidence="6">HTH-type transcriptional activator IlvY</fullName>
    </submittedName>
</protein>
<proteinExistence type="inferred from homology"/>
<organism evidence="6 7">
    <name type="scientific">SAR86 cluster bacterium</name>
    <dbReference type="NCBI Taxonomy" id="2030880"/>
    <lineage>
        <taxon>Bacteria</taxon>
        <taxon>Pseudomonadati</taxon>
        <taxon>Pseudomonadota</taxon>
        <taxon>Gammaproteobacteria</taxon>
        <taxon>SAR86 cluster</taxon>
    </lineage>
</organism>
<feature type="domain" description="HTH lysR-type" evidence="5">
    <location>
        <begin position="1"/>
        <end position="58"/>
    </location>
</feature>
<dbReference type="FunFam" id="1.10.10.10:FF:000001">
    <property type="entry name" value="LysR family transcriptional regulator"/>
    <property type="match status" value="1"/>
</dbReference>
<evidence type="ECO:0000256" key="4">
    <source>
        <dbReference type="ARBA" id="ARBA00023163"/>
    </source>
</evidence>
<dbReference type="InterPro" id="IPR037404">
    <property type="entry name" value="IlvY_PBP2"/>
</dbReference>
<name>A0A2A4MLB5_9GAMM</name>
<dbReference type="SUPFAM" id="SSF46785">
    <property type="entry name" value="Winged helix' DNA-binding domain"/>
    <property type="match status" value="1"/>
</dbReference>
<evidence type="ECO:0000313" key="7">
    <source>
        <dbReference type="Proteomes" id="UP000218172"/>
    </source>
</evidence>
<dbReference type="AlphaFoldDB" id="A0A2A4MLB5"/>
<keyword evidence="2" id="KW-0805">Transcription regulation</keyword>
<dbReference type="Gene3D" id="3.40.190.290">
    <property type="match status" value="1"/>
</dbReference>
<comment type="similarity">
    <text evidence="1">Belongs to the LysR transcriptional regulatory family.</text>
</comment>
<dbReference type="Gene3D" id="1.10.10.10">
    <property type="entry name" value="Winged helix-like DNA-binding domain superfamily/Winged helix DNA-binding domain"/>
    <property type="match status" value="1"/>
</dbReference>
<dbReference type="CDD" id="cd08430">
    <property type="entry name" value="PBP2_IlvY"/>
    <property type="match status" value="1"/>
</dbReference>
<reference evidence="7" key="1">
    <citation type="submission" date="2017-08" db="EMBL/GenBank/DDBJ databases">
        <title>A dynamic microbial community with high functional redundancy inhabits the cold, oxic subseafloor aquifer.</title>
        <authorList>
            <person name="Tully B.J."/>
            <person name="Wheat C.G."/>
            <person name="Glazer B.T."/>
            <person name="Huber J.A."/>
        </authorList>
    </citation>
    <scope>NUCLEOTIDE SEQUENCE [LARGE SCALE GENOMIC DNA]</scope>
</reference>
<dbReference type="InterPro" id="IPR000847">
    <property type="entry name" value="LysR_HTH_N"/>
</dbReference>
<keyword evidence="3" id="KW-0238">DNA-binding</keyword>
<dbReference type="Pfam" id="PF03466">
    <property type="entry name" value="LysR_substrate"/>
    <property type="match status" value="1"/>
</dbReference>
<dbReference type="InterPro" id="IPR036388">
    <property type="entry name" value="WH-like_DNA-bd_sf"/>
</dbReference>
<dbReference type="NCBIfam" id="NF008722">
    <property type="entry name" value="PRK11716.1"/>
    <property type="match status" value="1"/>
</dbReference>
<sequence>MNKRDLKLFLHLAKSLHFGKTSNDCFISPASLTRIVQKLEQELAVTLFERDNRTVRLTQAGEMFREYAIESLERWDNLKADLQQQSVSLQGSLSVFCSVTASYHYLQSLLDEYRLLYPDVEIHLHTGDSALAEQRILSDQEDVGIAALPDRLPAKMQFKPLGESPLVFIVPATACPLRKRLQQFTPLSSALATGQAAQHSLALSSQIPWDKIPMVMSEVGLARGRVDNWFRQKGIKPNIYAQVSGNEAIVSMVSLGFGVGVVPKLVVENSPLCAKVEIMQVRPQLQAFIIGVCVLKRKLSNPLIKAFWELAGQ</sequence>
<dbReference type="Proteomes" id="UP000218172">
    <property type="component" value="Unassembled WGS sequence"/>
</dbReference>
<dbReference type="Pfam" id="PF00126">
    <property type="entry name" value="HTH_1"/>
    <property type="match status" value="1"/>
</dbReference>
<evidence type="ECO:0000256" key="1">
    <source>
        <dbReference type="ARBA" id="ARBA00009437"/>
    </source>
</evidence>
<evidence type="ECO:0000313" key="6">
    <source>
        <dbReference type="EMBL" id="PCH60406.1"/>
    </source>
</evidence>
<dbReference type="SUPFAM" id="SSF53850">
    <property type="entry name" value="Periplasmic binding protein-like II"/>
    <property type="match status" value="1"/>
</dbReference>